<dbReference type="SUPFAM" id="SSF51230">
    <property type="entry name" value="Single hybrid motif"/>
    <property type="match status" value="1"/>
</dbReference>
<dbReference type="GO" id="GO:0016746">
    <property type="term" value="F:acyltransferase activity"/>
    <property type="evidence" value="ECO:0007669"/>
    <property type="project" value="UniProtKB-KW"/>
</dbReference>
<feature type="domain" description="Lipoyl-binding" evidence="8">
    <location>
        <begin position="1"/>
        <end position="76"/>
    </location>
</feature>
<evidence type="ECO:0000256" key="1">
    <source>
        <dbReference type="ARBA" id="ARBA00001938"/>
    </source>
</evidence>
<keyword evidence="4 7" id="KW-0808">Transferase</keyword>
<evidence type="ECO:0000313" key="11">
    <source>
        <dbReference type="Proteomes" id="UP001168540"/>
    </source>
</evidence>
<accession>A0ABT7XQU9</accession>
<comment type="subunit">
    <text evidence="3">Forms a 24-polypeptide structural core with octahedral symmetry.</text>
</comment>
<dbReference type="InterPro" id="IPR050743">
    <property type="entry name" value="2-oxoacid_DH_E2_comp"/>
</dbReference>
<dbReference type="RefSeq" id="WP_289830773.1">
    <property type="nucleotide sequence ID" value="NZ_JAUEDK010000026.1"/>
</dbReference>
<dbReference type="Gene3D" id="2.40.50.100">
    <property type="match status" value="1"/>
</dbReference>
<dbReference type="EC" id="2.3.1.-" evidence="7"/>
<evidence type="ECO:0000259" key="9">
    <source>
        <dbReference type="PROSITE" id="PS51826"/>
    </source>
</evidence>
<evidence type="ECO:0000256" key="7">
    <source>
        <dbReference type="RuleBase" id="RU003423"/>
    </source>
</evidence>
<dbReference type="InterPro" id="IPR000089">
    <property type="entry name" value="Biotin_lipoyl"/>
</dbReference>
<evidence type="ECO:0000313" key="10">
    <source>
        <dbReference type="EMBL" id="MDN0076120.1"/>
    </source>
</evidence>
<comment type="cofactor">
    <cofactor evidence="1 7">
        <name>(R)-lipoate</name>
        <dbReference type="ChEBI" id="CHEBI:83088"/>
    </cofactor>
</comment>
<dbReference type="SUPFAM" id="SSF52777">
    <property type="entry name" value="CoA-dependent acyltransferases"/>
    <property type="match status" value="1"/>
</dbReference>
<sequence>MIEFKLPSLGADMDEGKLLEWKIQPGATVKRGDIVAIVDTAKAAVDIESWVEGTVHQLLIEVGDKVPVGTPIALLLAPGETAESVAQPAAAVPRRRISPAARQRAAALGVDLASVTGTGPDGAVTLQDVETRAAQTTAPSVDRGAEMRRAIAAAMSRSKREIPHYYLSEAIPLRLALSWLERCNAELPVTERLLPAVLLLKAVAIATRRYPEMNGHWLDGAFRVAPAAHLGVAISLRQGGLIAPALHDVAAKPLDVLMHELADLVRRARAGSLRSSELADPTLTVTNLGEQGCESVFGVIYPPQVALVGFGRVMERPWLEQGKLVAMPSVIASLSGDHRASDGHRGALFLAEIRTLLQQPDTL</sequence>
<dbReference type="Pfam" id="PF00364">
    <property type="entry name" value="Biotin_lipoyl"/>
    <property type="match status" value="1"/>
</dbReference>
<dbReference type="PROSITE" id="PS51826">
    <property type="entry name" value="PSBD"/>
    <property type="match status" value="1"/>
</dbReference>
<protein>
    <recommendedName>
        <fullName evidence="7">Dihydrolipoamide acetyltransferase component of pyruvate dehydrogenase complex</fullName>
        <ecNumber evidence="7">2.3.1.-</ecNumber>
    </recommendedName>
</protein>
<dbReference type="Gene3D" id="3.30.559.10">
    <property type="entry name" value="Chloramphenicol acetyltransferase-like domain"/>
    <property type="match status" value="1"/>
</dbReference>
<dbReference type="Proteomes" id="UP001168540">
    <property type="component" value="Unassembled WGS sequence"/>
</dbReference>
<dbReference type="EMBL" id="JAUEDK010000026">
    <property type="protein sequence ID" value="MDN0076120.1"/>
    <property type="molecule type" value="Genomic_DNA"/>
</dbReference>
<evidence type="ECO:0000256" key="4">
    <source>
        <dbReference type="ARBA" id="ARBA00022679"/>
    </source>
</evidence>
<evidence type="ECO:0000256" key="3">
    <source>
        <dbReference type="ARBA" id="ARBA00011484"/>
    </source>
</evidence>
<dbReference type="InterPro" id="IPR023213">
    <property type="entry name" value="CAT-like_dom_sf"/>
</dbReference>
<dbReference type="PANTHER" id="PTHR43178:SF5">
    <property type="entry name" value="LIPOAMIDE ACYLTRANSFERASE COMPONENT OF BRANCHED-CHAIN ALPHA-KETO ACID DEHYDROGENASE COMPLEX, MITOCHONDRIAL"/>
    <property type="match status" value="1"/>
</dbReference>
<keyword evidence="5 7" id="KW-0450">Lipoyl</keyword>
<dbReference type="InterPro" id="IPR036625">
    <property type="entry name" value="E3-bd_dom_sf"/>
</dbReference>
<evidence type="ECO:0000256" key="6">
    <source>
        <dbReference type="ARBA" id="ARBA00023315"/>
    </source>
</evidence>
<dbReference type="InterPro" id="IPR001078">
    <property type="entry name" value="2-oxoacid_DH_actylTfrase"/>
</dbReference>
<keyword evidence="11" id="KW-1185">Reference proteome</keyword>
<name>A0ABT7XQU9_9NEIS</name>
<evidence type="ECO:0000259" key="8">
    <source>
        <dbReference type="PROSITE" id="PS50968"/>
    </source>
</evidence>
<dbReference type="PANTHER" id="PTHR43178">
    <property type="entry name" value="DIHYDROLIPOAMIDE ACETYLTRANSFERASE COMPONENT OF PYRUVATE DEHYDROGENASE COMPLEX"/>
    <property type="match status" value="1"/>
</dbReference>
<dbReference type="Gene3D" id="4.10.320.10">
    <property type="entry name" value="E3-binding domain"/>
    <property type="match status" value="1"/>
</dbReference>
<dbReference type="InterPro" id="IPR004167">
    <property type="entry name" value="PSBD"/>
</dbReference>
<dbReference type="SUPFAM" id="SSF47005">
    <property type="entry name" value="Peripheral subunit-binding domain of 2-oxo acid dehydrogenase complex"/>
    <property type="match status" value="1"/>
</dbReference>
<gene>
    <name evidence="10" type="ORF">QU481_14615</name>
</gene>
<evidence type="ECO:0000256" key="5">
    <source>
        <dbReference type="ARBA" id="ARBA00022823"/>
    </source>
</evidence>
<reference evidence="10" key="1">
    <citation type="submission" date="2023-06" db="EMBL/GenBank/DDBJ databases">
        <authorList>
            <person name="Zhang S."/>
        </authorList>
    </citation>
    <scope>NUCLEOTIDE SEQUENCE</scope>
    <source>
        <strain evidence="10">SG2303</strain>
    </source>
</reference>
<comment type="similarity">
    <text evidence="2 7">Belongs to the 2-oxoacid dehydrogenase family.</text>
</comment>
<keyword evidence="6 7" id="KW-0012">Acyltransferase</keyword>
<organism evidence="10 11">
    <name type="scientific">Crenobacter oryzisoli</name>
    <dbReference type="NCBI Taxonomy" id="3056844"/>
    <lineage>
        <taxon>Bacteria</taxon>
        <taxon>Pseudomonadati</taxon>
        <taxon>Pseudomonadota</taxon>
        <taxon>Betaproteobacteria</taxon>
        <taxon>Neisseriales</taxon>
        <taxon>Neisseriaceae</taxon>
        <taxon>Crenobacter</taxon>
    </lineage>
</organism>
<feature type="domain" description="Peripheral subunit-binding (PSBD)" evidence="9">
    <location>
        <begin position="96"/>
        <end position="133"/>
    </location>
</feature>
<dbReference type="CDD" id="cd06849">
    <property type="entry name" value="lipoyl_domain"/>
    <property type="match status" value="1"/>
</dbReference>
<proteinExistence type="inferred from homology"/>
<dbReference type="PROSITE" id="PS50968">
    <property type="entry name" value="BIOTINYL_LIPOYL"/>
    <property type="match status" value="1"/>
</dbReference>
<dbReference type="InterPro" id="IPR011053">
    <property type="entry name" value="Single_hybrid_motif"/>
</dbReference>
<evidence type="ECO:0000256" key="2">
    <source>
        <dbReference type="ARBA" id="ARBA00007317"/>
    </source>
</evidence>
<dbReference type="Pfam" id="PF02817">
    <property type="entry name" value="E3_binding"/>
    <property type="match status" value="1"/>
</dbReference>
<dbReference type="Pfam" id="PF00198">
    <property type="entry name" value="2-oxoacid_dh"/>
    <property type="match status" value="1"/>
</dbReference>
<comment type="caution">
    <text evidence="10">The sequence shown here is derived from an EMBL/GenBank/DDBJ whole genome shotgun (WGS) entry which is preliminary data.</text>
</comment>